<comment type="caution">
    <text evidence="2">The sequence shown here is derived from an EMBL/GenBank/DDBJ whole genome shotgun (WGS) entry which is preliminary data.</text>
</comment>
<dbReference type="RefSeq" id="WP_140739726.1">
    <property type="nucleotide sequence ID" value="NZ_RCZM01000003.1"/>
</dbReference>
<name>A0A502CWJ4_9MICO</name>
<accession>A0A502CWJ4</accession>
<dbReference type="InterPro" id="IPR029082">
    <property type="entry name" value="Imm35"/>
</dbReference>
<evidence type="ECO:0000313" key="3">
    <source>
        <dbReference type="Proteomes" id="UP000317722"/>
    </source>
</evidence>
<reference evidence="2 3" key="1">
    <citation type="journal article" date="2019" name="Environ. Microbiol.">
        <title>Species interactions and distinct microbial communities in high Arctic permafrost affected cryosols are associated with the CH4 and CO2 gas fluxes.</title>
        <authorList>
            <person name="Altshuler I."/>
            <person name="Hamel J."/>
            <person name="Turney S."/>
            <person name="Magnuson E."/>
            <person name="Levesque R."/>
            <person name="Greer C."/>
            <person name="Whyte L.G."/>
        </authorList>
    </citation>
    <scope>NUCLEOTIDE SEQUENCE [LARGE SCALE GENOMIC DNA]</scope>
    <source>
        <strain evidence="2 3">S9.3A</strain>
    </source>
</reference>
<dbReference type="Proteomes" id="UP000317722">
    <property type="component" value="Unassembled WGS sequence"/>
</dbReference>
<keyword evidence="3" id="KW-1185">Reference proteome</keyword>
<proteinExistence type="predicted"/>
<sequence>MTQDDARRVAMALLSQQSREFETGEWVLANVEEYDTAWAFTYNSRRFIETGEVRDALAGNGALVVPKSGADPWFTWSGADTASQVAMGHSALDR</sequence>
<dbReference type="OrthoDB" id="3401206at2"/>
<evidence type="ECO:0000259" key="1">
    <source>
        <dbReference type="Pfam" id="PF15567"/>
    </source>
</evidence>
<protein>
    <recommendedName>
        <fullName evidence="1">Immunity protein 35 domain-containing protein</fullName>
    </recommendedName>
</protein>
<gene>
    <name evidence="2" type="ORF">EAH86_09670</name>
</gene>
<dbReference type="EMBL" id="RCZM01000003">
    <property type="protein sequence ID" value="TPG17034.1"/>
    <property type="molecule type" value="Genomic_DNA"/>
</dbReference>
<dbReference type="Pfam" id="PF15567">
    <property type="entry name" value="Imm35"/>
    <property type="match status" value="1"/>
</dbReference>
<evidence type="ECO:0000313" key="2">
    <source>
        <dbReference type="EMBL" id="TPG17034.1"/>
    </source>
</evidence>
<organism evidence="2 3">
    <name type="scientific">Pedococcus bigeumensis</name>
    <dbReference type="NCBI Taxonomy" id="433644"/>
    <lineage>
        <taxon>Bacteria</taxon>
        <taxon>Bacillati</taxon>
        <taxon>Actinomycetota</taxon>
        <taxon>Actinomycetes</taxon>
        <taxon>Micrococcales</taxon>
        <taxon>Intrasporangiaceae</taxon>
        <taxon>Pedococcus</taxon>
    </lineage>
</organism>
<dbReference type="AlphaFoldDB" id="A0A502CWJ4"/>
<feature type="domain" description="Immunity protein 35" evidence="1">
    <location>
        <begin position="5"/>
        <end position="70"/>
    </location>
</feature>